<gene>
    <name evidence="2" type="ORF">IAR55_004045</name>
</gene>
<organism evidence="2 3">
    <name type="scientific">Kwoniella newhampshirensis</name>
    <dbReference type="NCBI Taxonomy" id="1651941"/>
    <lineage>
        <taxon>Eukaryota</taxon>
        <taxon>Fungi</taxon>
        <taxon>Dikarya</taxon>
        <taxon>Basidiomycota</taxon>
        <taxon>Agaricomycotina</taxon>
        <taxon>Tremellomycetes</taxon>
        <taxon>Tremellales</taxon>
        <taxon>Cryptococcaceae</taxon>
        <taxon>Kwoniella</taxon>
    </lineage>
</organism>
<evidence type="ECO:0000313" key="2">
    <source>
        <dbReference type="EMBL" id="KAK8853341.1"/>
    </source>
</evidence>
<feature type="region of interest" description="Disordered" evidence="1">
    <location>
        <begin position="16"/>
        <end position="71"/>
    </location>
</feature>
<dbReference type="GeneID" id="92181303"/>
<name>A0AAW0YQV2_9TREE</name>
<accession>A0AAW0YQV2</accession>
<reference evidence="2 3" key="1">
    <citation type="journal article" date="2024" name="bioRxiv">
        <title>Comparative genomics of Cryptococcus and Kwoniella reveals pathogenesis evolution and contrasting karyotype dynamics via intercentromeric recombination or chromosome fusion.</title>
        <authorList>
            <person name="Coelho M.A."/>
            <person name="David-Palma M."/>
            <person name="Shea T."/>
            <person name="Bowers K."/>
            <person name="McGinley-Smith S."/>
            <person name="Mohammad A.W."/>
            <person name="Gnirke A."/>
            <person name="Yurkov A.M."/>
            <person name="Nowrousian M."/>
            <person name="Sun S."/>
            <person name="Cuomo C.A."/>
            <person name="Heitman J."/>
        </authorList>
    </citation>
    <scope>NUCLEOTIDE SEQUENCE [LARGE SCALE GENOMIC DNA]</scope>
    <source>
        <strain evidence="2 3">CBS 13917</strain>
    </source>
</reference>
<evidence type="ECO:0000313" key="3">
    <source>
        <dbReference type="Proteomes" id="UP001388673"/>
    </source>
</evidence>
<dbReference type="EMBL" id="JBCAWK010000007">
    <property type="protein sequence ID" value="KAK8853341.1"/>
    <property type="molecule type" value="Genomic_DNA"/>
</dbReference>
<comment type="caution">
    <text evidence="2">The sequence shown here is derived from an EMBL/GenBank/DDBJ whole genome shotgun (WGS) entry which is preliminary data.</text>
</comment>
<dbReference type="AlphaFoldDB" id="A0AAW0YQV2"/>
<dbReference type="KEGG" id="kne:92181303"/>
<sequence length="141" mass="15212">MTPLKPQLLPPTAHVTARLTRSQSSSSTLHPPAHAAQKMFLSSPKPSTTDRATLAMPLSPPKPIESPLKLPLPIVPKSARSTNLSSWSDSEDEGLIKTRAVKKMKQGKAQSLRGPALVQADQLINSGGLRSPFEEKEEPSF</sequence>
<proteinExistence type="predicted"/>
<evidence type="ECO:0000256" key="1">
    <source>
        <dbReference type="SAM" id="MobiDB-lite"/>
    </source>
</evidence>
<protein>
    <submittedName>
        <fullName evidence="2">Uncharacterized protein</fullName>
    </submittedName>
</protein>
<dbReference type="RefSeq" id="XP_066802527.1">
    <property type="nucleotide sequence ID" value="XM_066947148.1"/>
</dbReference>
<dbReference type="Proteomes" id="UP001388673">
    <property type="component" value="Unassembled WGS sequence"/>
</dbReference>
<keyword evidence="3" id="KW-1185">Reference proteome</keyword>